<keyword evidence="2" id="KW-1185">Reference proteome</keyword>
<gene>
    <name evidence="1" type="ORF">Vadar_005200</name>
</gene>
<proteinExistence type="predicted"/>
<reference evidence="1 2" key="1">
    <citation type="journal article" date="2021" name="Hortic Res">
        <title>High-quality reference genome and annotation aids understanding of berry development for evergreen blueberry (Vaccinium darrowii).</title>
        <authorList>
            <person name="Yu J."/>
            <person name="Hulse-Kemp A.M."/>
            <person name="Babiker E."/>
            <person name="Staton M."/>
        </authorList>
    </citation>
    <scope>NUCLEOTIDE SEQUENCE [LARGE SCALE GENOMIC DNA]</scope>
    <source>
        <strain evidence="2">cv. NJ 8807/NJ 8810</strain>
        <tissue evidence="1">Young leaf</tissue>
    </source>
</reference>
<dbReference type="EMBL" id="CM037157">
    <property type="protein sequence ID" value="KAH7848621.1"/>
    <property type="molecule type" value="Genomic_DNA"/>
</dbReference>
<accession>A0ACB7Y5M1</accession>
<dbReference type="Proteomes" id="UP000828048">
    <property type="component" value="Chromosome 7"/>
</dbReference>
<organism evidence="1 2">
    <name type="scientific">Vaccinium darrowii</name>
    <dbReference type="NCBI Taxonomy" id="229202"/>
    <lineage>
        <taxon>Eukaryota</taxon>
        <taxon>Viridiplantae</taxon>
        <taxon>Streptophyta</taxon>
        <taxon>Embryophyta</taxon>
        <taxon>Tracheophyta</taxon>
        <taxon>Spermatophyta</taxon>
        <taxon>Magnoliopsida</taxon>
        <taxon>eudicotyledons</taxon>
        <taxon>Gunneridae</taxon>
        <taxon>Pentapetalae</taxon>
        <taxon>asterids</taxon>
        <taxon>Ericales</taxon>
        <taxon>Ericaceae</taxon>
        <taxon>Vaccinioideae</taxon>
        <taxon>Vaccinieae</taxon>
        <taxon>Vaccinium</taxon>
    </lineage>
</organism>
<comment type="caution">
    <text evidence="1">The sequence shown here is derived from an EMBL/GenBank/DDBJ whole genome shotgun (WGS) entry which is preliminary data.</text>
</comment>
<protein>
    <submittedName>
        <fullName evidence="1">Uncharacterized protein</fullName>
    </submittedName>
</protein>
<evidence type="ECO:0000313" key="1">
    <source>
        <dbReference type="EMBL" id="KAH7848621.1"/>
    </source>
</evidence>
<sequence length="127" mass="13906">MPLLPCVDSTLPRCYLPPPPAGSTLGKKFLKESSSGQNTVNPPLMLSLYFFSASEPNRVSAKTLQPLEVKILLIWITNIQLYAVHSWRDESEGEEIGAHALVAAGLHVGLGKKKLQGFSTFAIKWTD</sequence>
<name>A0ACB7Y5M1_9ERIC</name>
<evidence type="ECO:0000313" key="2">
    <source>
        <dbReference type="Proteomes" id="UP000828048"/>
    </source>
</evidence>